<dbReference type="Gene3D" id="3.40.50.970">
    <property type="match status" value="2"/>
</dbReference>
<dbReference type="PROSITE" id="PS00187">
    <property type="entry name" value="TPP_ENZYMES"/>
    <property type="match status" value="1"/>
</dbReference>
<keyword evidence="12" id="KW-1185">Reference proteome</keyword>
<keyword evidence="2 7" id="KW-0479">Metal-binding</keyword>
<dbReference type="PANTHER" id="PTHR18968:SF9">
    <property type="entry name" value="3D-(3,5_4)-TRIHYDROXYCYCLOHEXANE-1,2-DIONE HYDROLASE"/>
    <property type="match status" value="1"/>
</dbReference>
<dbReference type="EMBL" id="CP089291">
    <property type="protein sequence ID" value="UOF90964.1"/>
    <property type="molecule type" value="Genomic_DNA"/>
</dbReference>
<dbReference type="CDD" id="cd07035">
    <property type="entry name" value="TPP_PYR_POX_like"/>
    <property type="match status" value="1"/>
</dbReference>
<comment type="cofactor">
    <cofactor evidence="7">
        <name>Mg(2+)</name>
        <dbReference type="ChEBI" id="CHEBI:18420"/>
    </cofactor>
    <text evidence="7">Binds 1 Mg(2+) ion per subunit.</text>
</comment>
<feature type="domain" description="Thiamine pyrophosphate enzyme N-terminal TPP-binding" evidence="10">
    <location>
        <begin position="31"/>
        <end position="132"/>
    </location>
</feature>
<evidence type="ECO:0000256" key="1">
    <source>
        <dbReference type="ARBA" id="ARBA00007812"/>
    </source>
</evidence>
<comment type="pathway">
    <text evidence="7">Polyol metabolism; myo-inositol degradation into acetyl-CoA; acetyl-CoA from myo-inositol: step 3/7.</text>
</comment>
<dbReference type="Pfam" id="PF02776">
    <property type="entry name" value="TPP_enzyme_N"/>
    <property type="match status" value="1"/>
</dbReference>
<evidence type="ECO:0000256" key="5">
    <source>
        <dbReference type="ARBA" id="ARBA00023027"/>
    </source>
</evidence>
<dbReference type="InterPro" id="IPR023757">
    <property type="entry name" value="THcHDO_hydrolase_firmi"/>
</dbReference>
<dbReference type="NCBIfam" id="TIGR04377">
    <property type="entry name" value="myo_inos_iolD"/>
    <property type="match status" value="1"/>
</dbReference>
<feature type="binding site" evidence="7">
    <location>
        <position position="492"/>
    </location>
    <ligand>
        <name>Mg(2+)</name>
        <dbReference type="ChEBI" id="CHEBI:18420"/>
    </ligand>
</feature>
<dbReference type="GO" id="GO:0102481">
    <property type="term" value="F:3D-(3,5/4)-trihydroxycyclohexane-1,2-dione hydrolase activity"/>
    <property type="evidence" value="ECO:0007669"/>
    <property type="project" value="UniProtKB-EC"/>
</dbReference>
<evidence type="ECO:0000259" key="10">
    <source>
        <dbReference type="Pfam" id="PF02776"/>
    </source>
</evidence>
<evidence type="ECO:0000259" key="9">
    <source>
        <dbReference type="Pfam" id="PF02775"/>
    </source>
</evidence>
<dbReference type="Gene3D" id="3.40.50.1220">
    <property type="entry name" value="TPP-binding domain"/>
    <property type="match status" value="1"/>
</dbReference>
<gene>
    <name evidence="7 11" type="primary">iolD</name>
    <name evidence="11" type="ORF">LSG31_01370</name>
</gene>
<dbReference type="InterPro" id="IPR012000">
    <property type="entry name" value="Thiamin_PyroP_enz_cen_dom"/>
</dbReference>
<comment type="catalytic activity">
    <reaction evidence="7">
        <text>3D-3,5/4-trihydroxycyclohexane-1,2-dione + H2O = 5-deoxy-D-glucuronate + H(+)</text>
        <dbReference type="Rhea" id="RHEA:25836"/>
        <dbReference type="ChEBI" id="CHEBI:15377"/>
        <dbReference type="ChEBI" id="CHEBI:15378"/>
        <dbReference type="ChEBI" id="CHEBI:28446"/>
        <dbReference type="ChEBI" id="CHEBI:58852"/>
        <dbReference type="EC" id="3.7.1.22"/>
    </reaction>
</comment>
<keyword evidence="6 7" id="KW-0786">Thiamine pyrophosphate</keyword>
<dbReference type="InterPro" id="IPR011766">
    <property type="entry name" value="TPP_enzyme_TPP-bd"/>
</dbReference>
<evidence type="ECO:0000256" key="4">
    <source>
        <dbReference type="ARBA" id="ARBA00022842"/>
    </source>
</evidence>
<feature type="binding site" evidence="7">
    <location>
        <position position="519"/>
    </location>
    <ligand>
        <name>Mg(2+)</name>
        <dbReference type="ChEBI" id="CHEBI:18420"/>
    </ligand>
</feature>
<dbReference type="InterPro" id="IPR029061">
    <property type="entry name" value="THDP-binding"/>
</dbReference>
<name>A0ABY4CLU0_9BACL</name>
<evidence type="ECO:0000256" key="7">
    <source>
        <dbReference type="HAMAP-Rule" id="MF_01669"/>
    </source>
</evidence>
<accession>A0ABY4CLU0</accession>
<dbReference type="HAMAP" id="MF_01669">
    <property type="entry name" value="IolD"/>
    <property type="match status" value="1"/>
</dbReference>
<evidence type="ECO:0000259" key="8">
    <source>
        <dbReference type="Pfam" id="PF00205"/>
    </source>
</evidence>
<dbReference type="InterPro" id="IPR030817">
    <property type="entry name" value="Myo_inos_IolD"/>
</dbReference>
<comment type="similarity">
    <text evidence="1 7">Belongs to the TPP enzyme family.</text>
</comment>
<dbReference type="SUPFAM" id="SSF52467">
    <property type="entry name" value="DHS-like NAD/FAD-binding domain"/>
    <property type="match status" value="1"/>
</dbReference>
<dbReference type="Proteomes" id="UP000830167">
    <property type="component" value="Chromosome"/>
</dbReference>
<keyword evidence="4 7" id="KW-0460">Magnesium</keyword>
<comment type="function">
    <text evidence="7">Involved in the cleavage of the C1-C2 bond of 3D-(3,5/4)-trihydroxycyclohexane-1,2-dione (THcHDO) to yield 5-deoxy-glucuronate (5DG).</text>
</comment>
<evidence type="ECO:0000256" key="6">
    <source>
        <dbReference type="ARBA" id="ARBA00023052"/>
    </source>
</evidence>
<feature type="domain" description="Thiamine pyrophosphate enzyme central" evidence="8">
    <location>
        <begin position="220"/>
        <end position="353"/>
    </location>
</feature>
<dbReference type="CDD" id="cd02003">
    <property type="entry name" value="TPP_IolD"/>
    <property type="match status" value="1"/>
</dbReference>
<evidence type="ECO:0000313" key="11">
    <source>
        <dbReference type="EMBL" id="UOF90964.1"/>
    </source>
</evidence>
<reference evidence="11" key="1">
    <citation type="submission" date="2021-12" db="EMBL/GenBank/DDBJ databases">
        <title>Alicyclobacillaceae gen. nov., sp. nov., isolated from chalcocite enrichment system.</title>
        <authorList>
            <person name="Jiang Z."/>
        </authorList>
    </citation>
    <scope>NUCLEOTIDE SEQUENCE</scope>
    <source>
        <strain evidence="11">MYW30-H2</strain>
    </source>
</reference>
<evidence type="ECO:0000313" key="12">
    <source>
        <dbReference type="Proteomes" id="UP000830167"/>
    </source>
</evidence>
<feature type="region of interest" description="Thiamine pyrophosphate binding" evidence="7">
    <location>
        <begin position="441"/>
        <end position="521"/>
    </location>
</feature>
<dbReference type="PANTHER" id="PTHR18968">
    <property type="entry name" value="THIAMINE PYROPHOSPHATE ENZYMES"/>
    <property type="match status" value="1"/>
</dbReference>
<feature type="domain" description="Thiamine pyrophosphate enzyme TPP-binding" evidence="9">
    <location>
        <begin position="439"/>
        <end position="590"/>
    </location>
</feature>
<dbReference type="InterPro" id="IPR045229">
    <property type="entry name" value="TPP_enz"/>
</dbReference>
<protein>
    <recommendedName>
        <fullName evidence="7">3D-(3,5/4)-trihydroxycyclohexane-1,2-dione hydrolase</fullName>
        <shortName evidence="7">THcHDO hydrolase</shortName>
        <ecNumber evidence="7">3.7.1.22</ecNumber>
    </recommendedName>
</protein>
<proteinExistence type="inferred from homology"/>
<dbReference type="InterPro" id="IPR012001">
    <property type="entry name" value="Thiamin_PyroP_enz_TPP-bd_dom"/>
</dbReference>
<comment type="cofactor">
    <cofactor evidence="7">
        <name>thiamine diphosphate</name>
        <dbReference type="ChEBI" id="CHEBI:58937"/>
    </cofactor>
    <text evidence="7">Binds 1 thiamine pyrophosphate per subunit.</text>
</comment>
<evidence type="ECO:0000256" key="2">
    <source>
        <dbReference type="ARBA" id="ARBA00022723"/>
    </source>
</evidence>
<dbReference type="Pfam" id="PF02775">
    <property type="entry name" value="TPP_enzyme_C"/>
    <property type="match status" value="1"/>
</dbReference>
<dbReference type="InterPro" id="IPR000399">
    <property type="entry name" value="TPP-bd_CS"/>
</dbReference>
<keyword evidence="5 7" id="KW-0520">NAD</keyword>
<feature type="binding site" evidence="7">
    <location>
        <position position="65"/>
    </location>
    <ligand>
        <name>thiamine diphosphate</name>
        <dbReference type="ChEBI" id="CHEBI:58937"/>
    </ligand>
</feature>
<dbReference type="InterPro" id="IPR029035">
    <property type="entry name" value="DHS-like_NAD/FAD-binding_dom"/>
</dbReference>
<sequence>MKTIRLTTAQALIKFLNQQYIQVDGQEIPFVEGVFAVFGHGNVLSIGQALEQDPGHLKVIQGKNEQGMAHAAIAFSKQMLRRKIYAVTASSGPGSANLVAAAGTALANNIPVLLLPADTFASRQPDPVLQQVEQEYSQAVTTNDALKAVSRYWDRVTRPEQLMSSLIRAFEVMTDPGKAGPATICIAQDVEGEAFDYDEKFFEKRVHYLDRKLPTDRELKGAAELIKASKKPVIVVGGGAKYSQAREILMDISERYNIPLVETQAGKSTVESTFKNNLGGLGITGTLAANKAARQADLIIGTGTRYTDFATSSKTAFNFDHAKFLNINVSRLQAYKLDAFQVVADAKITLEQLNPMLEEYTSEFGDVISELKEEWFAERDRLSKVTFSRENFTPEIKNHFSQEVLNEYADALNTEFSQTTALITINDTIDPESIIICSAGSLPGDLQRLWNTTVPNTYHLEYGYSCMGYEVSGTFGVKLADPAKEVYSFVGDGSFLMLHSEFITAIQYNQKINVLLFDNSGWGCINNLQMDHGMDSFHCEFRTHDNKILNIDYAKLAEAYGAKSYRANTIEELKAALEDAKKQEVSTLIEMKVLPKTMTDGYDSWWNVGVAEVSNKESIQKAHEFMQQKLQIVKQY</sequence>
<dbReference type="RefSeq" id="WP_347437658.1">
    <property type="nucleotide sequence ID" value="NZ_CP089291.1"/>
</dbReference>
<dbReference type="EC" id="3.7.1.22" evidence="7"/>
<dbReference type="SUPFAM" id="SSF52518">
    <property type="entry name" value="Thiamin diphosphate-binding fold (THDP-binding)"/>
    <property type="match status" value="2"/>
</dbReference>
<evidence type="ECO:0000256" key="3">
    <source>
        <dbReference type="ARBA" id="ARBA00022801"/>
    </source>
</evidence>
<keyword evidence="3 7" id="KW-0378">Hydrolase</keyword>
<organism evidence="11 12">
    <name type="scientific">Fodinisporobacter ferrooxydans</name>
    <dbReference type="NCBI Taxonomy" id="2901836"/>
    <lineage>
        <taxon>Bacteria</taxon>
        <taxon>Bacillati</taxon>
        <taxon>Bacillota</taxon>
        <taxon>Bacilli</taxon>
        <taxon>Bacillales</taxon>
        <taxon>Alicyclobacillaceae</taxon>
        <taxon>Fodinisporobacter</taxon>
    </lineage>
</organism>
<dbReference type="Pfam" id="PF00205">
    <property type="entry name" value="TPP_enzyme_M"/>
    <property type="match status" value="1"/>
</dbReference>